<dbReference type="EMBL" id="FWFQ01000014">
    <property type="protein sequence ID" value="SLN43329.1"/>
    <property type="molecule type" value="Genomic_DNA"/>
</dbReference>
<keyword evidence="7" id="KW-0732">Signal</keyword>
<evidence type="ECO:0000256" key="4">
    <source>
        <dbReference type="ARBA" id="ARBA00022833"/>
    </source>
</evidence>
<evidence type="ECO:0000256" key="6">
    <source>
        <dbReference type="RuleBase" id="RU003983"/>
    </source>
</evidence>
<dbReference type="PANTHER" id="PTHR22726:SF1">
    <property type="entry name" value="METALLOENDOPEPTIDASE OMA1, MITOCHONDRIAL"/>
    <property type="match status" value="1"/>
</dbReference>
<dbReference type="AlphaFoldDB" id="A0A1Y5SM27"/>
<dbReference type="InterPro" id="IPR051156">
    <property type="entry name" value="Mito/Outer_Membr_Metalloprot"/>
</dbReference>
<comment type="cofactor">
    <cofactor evidence="6">
        <name>Zn(2+)</name>
        <dbReference type="ChEBI" id="CHEBI:29105"/>
    </cofactor>
    <text evidence="6">Binds 1 zinc ion per subunit.</text>
</comment>
<feature type="signal peptide" evidence="7">
    <location>
        <begin position="1"/>
        <end position="30"/>
    </location>
</feature>
<keyword evidence="10" id="KW-1185">Reference proteome</keyword>
<keyword evidence="1 6" id="KW-0645">Protease</keyword>
<dbReference type="Proteomes" id="UP000193409">
    <property type="component" value="Unassembled WGS sequence"/>
</dbReference>
<dbReference type="GO" id="GO:0016020">
    <property type="term" value="C:membrane"/>
    <property type="evidence" value="ECO:0007669"/>
    <property type="project" value="TreeGrafter"/>
</dbReference>
<evidence type="ECO:0000259" key="8">
    <source>
        <dbReference type="Pfam" id="PF01435"/>
    </source>
</evidence>
<evidence type="ECO:0000313" key="9">
    <source>
        <dbReference type="EMBL" id="SLN43329.1"/>
    </source>
</evidence>
<sequence length="249" mass="26004">MQASHVTRALTAPARAFALLGLALLVAACAAPPPTPRPAPAPAAGSAAGLPSPEQAARNFAAVVARVEPVAEAECLARTRGTNCNFQVVVDDRPGQPPNAYQTIDRSGRPILAFTVPLIADVRNQDELAFIMGHEAAHHISQHLTRQQDNALAGALVAGILASQLGGDASAIEAAQEFGATVGARSYSKDFELEADALGTVIAHRAGYDPVRGAEYFTRIPDPGNRFLGTHPPNAARMQTVRATAARLK</sequence>
<dbReference type="GO" id="GO:0051603">
    <property type="term" value="P:proteolysis involved in protein catabolic process"/>
    <property type="evidence" value="ECO:0007669"/>
    <property type="project" value="TreeGrafter"/>
</dbReference>
<dbReference type="RefSeq" id="WP_085868724.1">
    <property type="nucleotide sequence ID" value="NZ_FWFQ01000014.1"/>
</dbReference>
<proteinExistence type="inferred from homology"/>
<evidence type="ECO:0000256" key="1">
    <source>
        <dbReference type="ARBA" id="ARBA00022670"/>
    </source>
</evidence>
<evidence type="ECO:0000256" key="3">
    <source>
        <dbReference type="ARBA" id="ARBA00022801"/>
    </source>
</evidence>
<accession>A0A1Y5SM27</accession>
<dbReference type="GO" id="GO:0004222">
    <property type="term" value="F:metalloendopeptidase activity"/>
    <property type="evidence" value="ECO:0007669"/>
    <property type="project" value="InterPro"/>
</dbReference>
<keyword evidence="3 6" id="KW-0378">Hydrolase</keyword>
<feature type="domain" description="Peptidase M48" evidence="8">
    <location>
        <begin position="67"/>
        <end position="244"/>
    </location>
</feature>
<evidence type="ECO:0000256" key="2">
    <source>
        <dbReference type="ARBA" id="ARBA00022723"/>
    </source>
</evidence>
<dbReference type="InterPro" id="IPR001915">
    <property type="entry name" value="Peptidase_M48"/>
</dbReference>
<dbReference type="Gene3D" id="3.30.2010.10">
    <property type="entry name" value="Metalloproteases ('zincins'), catalytic domain"/>
    <property type="match status" value="1"/>
</dbReference>
<dbReference type="Pfam" id="PF01435">
    <property type="entry name" value="Peptidase_M48"/>
    <property type="match status" value="1"/>
</dbReference>
<keyword evidence="5 6" id="KW-0482">Metalloprotease</keyword>
<dbReference type="OrthoDB" id="7338723at2"/>
<evidence type="ECO:0000256" key="7">
    <source>
        <dbReference type="SAM" id="SignalP"/>
    </source>
</evidence>
<evidence type="ECO:0000313" key="10">
    <source>
        <dbReference type="Proteomes" id="UP000193409"/>
    </source>
</evidence>
<evidence type="ECO:0000256" key="5">
    <source>
        <dbReference type="ARBA" id="ARBA00023049"/>
    </source>
</evidence>
<organism evidence="9 10">
    <name type="scientific">Pseudoruegeria aquimaris</name>
    <dbReference type="NCBI Taxonomy" id="393663"/>
    <lineage>
        <taxon>Bacteria</taxon>
        <taxon>Pseudomonadati</taxon>
        <taxon>Pseudomonadota</taxon>
        <taxon>Alphaproteobacteria</taxon>
        <taxon>Rhodobacterales</taxon>
        <taxon>Roseobacteraceae</taxon>
        <taxon>Pseudoruegeria</taxon>
    </lineage>
</organism>
<dbReference type="PANTHER" id="PTHR22726">
    <property type="entry name" value="METALLOENDOPEPTIDASE OMA1"/>
    <property type="match status" value="1"/>
</dbReference>
<dbReference type="GO" id="GO:0046872">
    <property type="term" value="F:metal ion binding"/>
    <property type="evidence" value="ECO:0007669"/>
    <property type="project" value="UniProtKB-KW"/>
</dbReference>
<gene>
    <name evidence="9" type="ORF">PSA7680_02172</name>
</gene>
<feature type="chain" id="PRO_5012644651" evidence="7">
    <location>
        <begin position="31"/>
        <end position="249"/>
    </location>
</feature>
<name>A0A1Y5SM27_9RHOB</name>
<comment type="similarity">
    <text evidence="6">Belongs to the peptidase M48 family.</text>
</comment>
<keyword evidence="4 6" id="KW-0862">Zinc</keyword>
<keyword evidence="2" id="KW-0479">Metal-binding</keyword>
<reference evidence="9 10" key="1">
    <citation type="submission" date="2017-03" db="EMBL/GenBank/DDBJ databases">
        <authorList>
            <person name="Afonso C.L."/>
            <person name="Miller P.J."/>
            <person name="Scott M.A."/>
            <person name="Spackman E."/>
            <person name="Goraichik I."/>
            <person name="Dimitrov K.M."/>
            <person name="Suarez D.L."/>
            <person name="Swayne D.E."/>
        </authorList>
    </citation>
    <scope>NUCLEOTIDE SEQUENCE [LARGE SCALE GENOMIC DNA]</scope>
    <source>
        <strain evidence="9 10">CECT 7680</strain>
    </source>
</reference>
<protein>
    <submittedName>
        <fullName evidence="9">Peptidase family M48</fullName>
    </submittedName>
</protein>